<evidence type="ECO:0000256" key="3">
    <source>
        <dbReference type="ARBA" id="ARBA00022989"/>
    </source>
</evidence>
<feature type="transmembrane region" description="Helical" evidence="6">
    <location>
        <begin position="185"/>
        <end position="207"/>
    </location>
</feature>
<reference evidence="9" key="1">
    <citation type="journal article" date="2017" name="Nat. Commun.">
        <title>The North American bullfrog draft genome provides insight into hormonal regulation of long noncoding RNA.</title>
        <authorList>
            <person name="Hammond S.A."/>
            <person name="Warren R.L."/>
            <person name="Vandervalk B.P."/>
            <person name="Kucuk E."/>
            <person name="Khan H."/>
            <person name="Gibb E.A."/>
            <person name="Pandoh P."/>
            <person name="Kirk H."/>
            <person name="Zhao Y."/>
            <person name="Jones M."/>
            <person name="Mungall A.J."/>
            <person name="Coope R."/>
            <person name="Pleasance S."/>
            <person name="Moore R.A."/>
            <person name="Holt R.A."/>
            <person name="Round J.M."/>
            <person name="Ohora S."/>
            <person name="Walle B.V."/>
            <person name="Veldhoen N."/>
            <person name="Helbing C.C."/>
            <person name="Birol I."/>
        </authorList>
    </citation>
    <scope>NUCLEOTIDE SEQUENCE [LARGE SCALE GENOMIC DNA]</scope>
</reference>
<evidence type="ECO:0000259" key="7">
    <source>
        <dbReference type="PROSITE" id="PS50801"/>
    </source>
</evidence>
<dbReference type="InterPro" id="IPR002645">
    <property type="entry name" value="STAS_dom"/>
</dbReference>
<feature type="non-terminal residue" evidence="8">
    <location>
        <position position="1"/>
    </location>
</feature>
<protein>
    <recommendedName>
        <fullName evidence="7">STAS domain-containing protein</fullName>
    </recommendedName>
</protein>
<dbReference type="Proteomes" id="UP000228934">
    <property type="component" value="Unassembled WGS sequence"/>
</dbReference>
<dbReference type="GO" id="GO:0016020">
    <property type="term" value="C:membrane"/>
    <property type="evidence" value="ECO:0007669"/>
    <property type="project" value="UniProtKB-SubCell"/>
</dbReference>
<feature type="compositionally biased region" description="Acidic residues" evidence="5">
    <location>
        <begin position="410"/>
        <end position="420"/>
    </location>
</feature>
<keyword evidence="3 6" id="KW-1133">Transmembrane helix</keyword>
<dbReference type="Pfam" id="PF01740">
    <property type="entry name" value="STAS"/>
    <property type="match status" value="1"/>
</dbReference>
<dbReference type="InterPro" id="IPR036513">
    <property type="entry name" value="STAS_dom_sf"/>
</dbReference>
<feature type="domain" description="STAS" evidence="7">
    <location>
        <begin position="335"/>
        <end position="471"/>
    </location>
</feature>
<dbReference type="InterPro" id="IPR001902">
    <property type="entry name" value="SLC26A/SulP_fam"/>
</dbReference>
<comment type="subcellular location">
    <subcellularLocation>
        <location evidence="1">Membrane</location>
        <topology evidence="1">Multi-pass membrane protein</topology>
    </subcellularLocation>
</comment>
<dbReference type="OrthoDB" id="288203at2759"/>
<organism evidence="8 9">
    <name type="scientific">Aquarana catesbeiana</name>
    <name type="common">American bullfrog</name>
    <name type="synonym">Rana catesbeiana</name>
    <dbReference type="NCBI Taxonomy" id="8400"/>
    <lineage>
        <taxon>Eukaryota</taxon>
        <taxon>Metazoa</taxon>
        <taxon>Chordata</taxon>
        <taxon>Craniata</taxon>
        <taxon>Vertebrata</taxon>
        <taxon>Euteleostomi</taxon>
        <taxon>Amphibia</taxon>
        <taxon>Batrachia</taxon>
        <taxon>Anura</taxon>
        <taxon>Neobatrachia</taxon>
        <taxon>Ranoidea</taxon>
        <taxon>Ranidae</taxon>
        <taxon>Aquarana</taxon>
    </lineage>
</organism>
<feature type="transmembrane region" description="Helical" evidence="6">
    <location>
        <begin position="281"/>
        <end position="311"/>
    </location>
</feature>
<feature type="transmembrane region" description="Helical" evidence="6">
    <location>
        <begin position="70"/>
        <end position="88"/>
    </location>
</feature>
<evidence type="ECO:0000313" key="9">
    <source>
        <dbReference type="Proteomes" id="UP000228934"/>
    </source>
</evidence>
<dbReference type="PROSITE" id="PS50801">
    <property type="entry name" value="STAS"/>
    <property type="match status" value="1"/>
</dbReference>
<dbReference type="Pfam" id="PF00916">
    <property type="entry name" value="Sulfate_transp"/>
    <property type="match status" value="1"/>
</dbReference>
<evidence type="ECO:0000256" key="6">
    <source>
        <dbReference type="SAM" id="Phobius"/>
    </source>
</evidence>
<dbReference type="Gene3D" id="3.30.750.24">
    <property type="entry name" value="STAS domain"/>
    <property type="match status" value="1"/>
</dbReference>
<keyword evidence="4 6" id="KW-0472">Membrane</keyword>
<feature type="transmembrane region" description="Helical" evidence="6">
    <location>
        <begin position="222"/>
        <end position="242"/>
    </location>
</feature>
<evidence type="ECO:0000256" key="1">
    <source>
        <dbReference type="ARBA" id="ARBA00004141"/>
    </source>
</evidence>
<feature type="transmembrane region" description="Helical" evidence="6">
    <location>
        <begin position="100"/>
        <end position="117"/>
    </location>
</feature>
<evidence type="ECO:0000256" key="4">
    <source>
        <dbReference type="ARBA" id="ARBA00023136"/>
    </source>
</evidence>
<evidence type="ECO:0000313" key="8">
    <source>
        <dbReference type="EMBL" id="PIO25856.1"/>
    </source>
</evidence>
<name>A0A2G9RD82_AQUCT</name>
<dbReference type="EMBL" id="KV948635">
    <property type="protein sequence ID" value="PIO25856.1"/>
    <property type="molecule type" value="Genomic_DNA"/>
</dbReference>
<dbReference type="PANTHER" id="PTHR11814">
    <property type="entry name" value="SULFATE TRANSPORTER"/>
    <property type="match status" value="1"/>
</dbReference>
<dbReference type="GO" id="GO:0055085">
    <property type="term" value="P:transmembrane transport"/>
    <property type="evidence" value="ECO:0007669"/>
    <property type="project" value="InterPro"/>
</dbReference>
<feature type="transmembrane region" description="Helical" evidence="6">
    <location>
        <begin position="149"/>
        <end position="173"/>
    </location>
</feature>
<feature type="region of interest" description="Disordered" evidence="5">
    <location>
        <begin position="402"/>
        <end position="421"/>
    </location>
</feature>
<evidence type="ECO:0000256" key="2">
    <source>
        <dbReference type="ARBA" id="ARBA00022692"/>
    </source>
</evidence>
<evidence type="ECO:0000256" key="5">
    <source>
        <dbReference type="SAM" id="MobiDB-lite"/>
    </source>
</evidence>
<sequence>LILGALQFGFVVRYLGDPLVRGFTTAAAVQVLISQIKLILNVPSKNYSGILSMVYTTMDIFANIGKTNFADLTAGLITLVLCLVVKDLNERYKHILRIPVPIEVIVAIVATGISYGVNLEENYNAAIVKNVPSGFIPPVAPDVSLFSQMLVPAFSIGILAYALAVSLGKVYAIKYNYEIDGNQEFIAFGVSNIFSGCFSCFCATTALSRSAVQESTGGKTQIAGLITAAIVMISLLSVGTYLEPLQKSVLAAIVVSNLKGMFWQVVDVPRLWRQSKWDTAIWLFTCFSSLLLDIDLGLLAGIIFGLFTIFLRVQYPSYSSLGNISGTDIYKDIEKYKNVEEPEGIKIVRFSSAIFYGNIDVLKDGVKSIVGFDAVRVFTKRTKAQQKINKLLKKKKISANENGIGRDSSTDSETDDDLDDAENKETNDIKLHIDWNTELPVSVSVPVVTIHSLIFDFGQVIFLDVVAVDTLKGTKYLDNWNHVVSSKTL</sequence>
<accession>A0A2G9RD82</accession>
<keyword evidence="2 6" id="KW-0812">Transmembrane</keyword>
<dbReference type="InterPro" id="IPR011547">
    <property type="entry name" value="SLC26A/SulP_dom"/>
</dbReference>
<proteinExistence type="predicted"/>
<gene>
    <name evidence="8" type="ORF">AB205_0120050</name>
</gene>
<dbReference type="AlphaFoldDB" id="A0A2G9RD82"/>
<keyword evidence="9" id="KW-1185">Reference proteome</keyword>